<feature type="chain" id="PRO_5047394113" evidence="12">
    <location>
        <begin position="24"/>
        <end position="403"/>
    </location>
</feature>
<dbReference type="PROSITE" id="PS50050">
    <property type="entry name" value="TNFR_NGFR_2"/>
    <property type="match status" value="2"/>
</dbReference>
<keyword evidence="6 9" id="KW-1015">Disulfide bond</keyword>
<keyword evidence="7 16" id="KW-0675">Receptor</keyword>
<keyword evidence="2" id="KW-0053">Apoptosis</keyword>
<dbReference type="PANTHER" id="PTHR46330">
    <property type="entry name" value="TUMOR NECROSIS FACTOR RECEPTOR SUPERFAMILY MEMBER 10B"/>
    <property type="match status" value="1"/>
</dbReference>
<feature type="domain" description="TNFR-Cys" evidence="14">
    <location>
        <begin position="77"/>
        <end position="118"/>
    </location>
</feature>
<keyword evidence="15" id="KW-1185">Reference proteome</keyword>
<evidence type="ECO:0000256" key="10">
    <source>
        <dbReference type="SAM" id="MobiDB-lite"/>
    </source>
</evidence>
<name>A0ABM1JNL9_GEKJA</name>
<reference evidence="16" key="1">
    <citation type="submission" date="2025-08" db="UniProtKB">
        <authorList>
            <consortium name="RefSeq"/>
        </authorList>
    </citation>
    <scope>IDENTIFICATION</scope>
</reference>
<comment type="subcellular location">
    <subcellularLocation>
        <location evidence="1">Membrane</location>
    </subcellularLocation>
</comment>
<dbReference type="Gene3D" id="1.10.533.10">
    <property type="entry name" value="Death Domain, Fas"/>
    <property type="match status" value="1"/>
</dbReference>
<evidence type="ECO:0000256" key="9">
    <source>
        <dbReference type="PROSITE-ProRule" id="PRU00206"/>
    </source>
</evidence>
<dbReference type="Gene3D" id="2.10.50.10">
    <property type="entry name" value="Tumor Necrosis Factor Receptor, subunit A, domain 2"/>
    <property type="match status" value="3"/>
</dbReference>
<dbReference type="GeneID" id="107107289"/>
<evidence type="ECO:0000256" key="7">
    <source>
        <dbReference type="ARBA" id="ARBA00023170"/>
    </source>
</evidence>
<dbReference type="PROSITE" id="PS50017">
    <property type="entry name" value="DEATH_DOMAIN"/>
    <property type="match status" value="1"/>
</dbReference>
<feature type="disulfide bond" evidence="9">
    <location>
        <begin position="142"/>
        <end position="160"/>
    </location>
</feature>
<evidence type="ECO:0000313" key="15">
    <source>
        <dbReference type="Proteomes" id="UP000694871"/>
    </source>
</evidence>
<keyword evidence="11" id="KW-0812">Transmembrane</keyword>
<keyword evidence="3 12" id="KW-0732">Signal</keyword>
<dbReference type="PANTHER" id="PTHR46330:SF17">
    <property type="entry name" value="TUMOR NECROSIS FACTOR RECEPTOR SUPERFAMILY, MEMBER 10B"/>
    <property type="match status" value="1"/>
</dbReference>
<feature type="domain" description="Death" evidence="13">
    <location>
        <begin position="307"/>
        <end position="375"/>
    </location>
</feature>
<keyword evidence="4" id="KW-0677">Repeat</keyword>
<evidence type="ECO:0000256" key="4">
    <source>
        <dbReference type="ARBA" id="ARBA00022737"/>
    </source>
</evidence>
<keyword evidence="8" id="KW-0325">Glycoprotein</keyword>
<keyword evidence="5 11" id="KW-0472">Membrane</keyword>
<accession>A0ABM1JNL9</accession>
<evidence type="ECO:0000256" key="3">
    <source>
        <dbReference type="ARBA" id="ARBA00022729"/>
    </source>
</evidence>
<dbReference type="SUPFAM" id="SSF57586">
    <property type="entry name" value="TNF receptor-like"/>
    <property type="match status" value="2"/>
</dbReference>
<feature type="transmembrane region" description="Helical" evidence="11">
    <location>
        <begin position="185"/>
        <end position="204"/>
    </location>
</feature>
<evidence type="ECO:0000256" key="8">
    <source>
        <dbReference type="ARBA" id="ARBA00023180"/>
    </source>
</evidence>
<evidence type="ECO:0000256" key="5">
    <source>
        <dbReference type="ARBA" id="ARBA00023136"/>
    </source>
</evidence>
<feature type="region of interest" description="Disordered" evidence="10">
    <location>
        <begin position="254"/>
        <end position="273"/>
    </location>
</feature>
<sequence length="403" mass="44692">MSVAARGLLALAVAFGFLCNTNALSLSQKNSTLAATNLSGEESEFYDYEGRRCKMCPAGSYVSHHCETTGTESSCEPCSSDSFTTHLNQFHACVPCKVCRSLDQVTLKSCSRTSNAECACKEGTYCSPDQPCETCHKCKPRCPDGEEMVKPCTPERDIQCGPIPTSSTVPTISPAPSSGKNMTPLWVLCGIALVCIIVLLMYKYRRNLRCCFRDHTTTTTTTTRANSICTKTLLWLQTKCAHGQPGSEDNEWNTQVDMAPQSHPGPSATRQPDETIPLQEKKCLIPIEEERRKLVPANGKDPEDALRLSFLRIAQDVPLNKWHPYMIVLGLTDTEIEIAEANDKGNVVEQHFQMLRMWKEKNGTKASLDALLKTLCDPAVNLKGVERKIREALISMHLYAYEE</sequence>
<evidence type="ECO:0000256" key="12">
    <source>
        <dbReference type="SAM" id="SignalP"/>
    </source>
</evidence>
<evidence type="ECO:0000313" key="16">
    <source>
        <dbReference type="RefSeq" id="XP_015263056.1"/>
    </source>
</evidence>
<dbReference type="InterPro" id="IPR001368">
    <property type="entry name" value="TNFR/NGFR_Cys_rich_reg"/>
</dbReference>
<evidence type="ECO:0000259" key="14">
    <source>
        <dbReference type="PROSITE" id="PS50050"/>
    </source>
</evidence>
<feature type="repeat" description="TNFR-Cys" evidence="9">
    <location>
        <begin position="119"/>
        <end position="160"/>
    </location>
</feature>
<organism evidence="15 16">
    <name type="scientific">Gekko japonicus</name>
    <name type="common">Schlegel's Japanese gecko</name>
    <dbReference type="NCBI Taxonomy" id="146911"/>
    <lineage>
        <taxon>Eukaryota</taxon>
        <taxon>Metazoa</taxon>
        <taxon>Chordata</taxon>
        <taxon>Craniata</taxon>
        <taxon>Vertebrata</taxon>
        <taxon>Euteleostomi</taxon>
        <taxon>Lepidosauria</taxon>
        <taxon>Squamata</taxon>
        <taxon>Bifurcata</taxon>
        <taxon>Gekkota</taxon>
        <taxon>Gekkonidae</taxon>
        <taxon>Gekkoninae</taxon>
        <taxon>Gekko</taxon>
    </lineage>
</organism>
<evidence type="ECO:0000256" key="1">
    <source>
        <dbReference type="ARBA" id="ARBA00004370"/>
    </source>
</evidence>
<feature type="domain" description="TNFR-Cys" evidence="14">
    <location>
        <begin position="119"/>
        <end position="160"/>
    </location>
</feature>
<feature type="disulfide bond" evidence="9">
    <location>
        <begin position="78"/>
        <end position="93"/>
    </location>
</feature>
<proteinExistence type="predicted"/>
<feature type="signal peptide" evidence="12">
    <location>
        <begin position="1"/>
        <end position="23"/>
    </location>
</feature>
<protein>
    <submittedName>
        <fullName evidence="16">Tumor necrosis factor receptor superfamily member 10B</fullName>
    </submittedName>
</protein>
<dbReference type="InterPro" id="IPR000488">
    <property type="entry name" value="Death_dom"/>
</dbReference>
<gene>
    <name evidence="16" type="primary">TNFRSF10B</name>
</gene>
<dbReference type="SMART" id="SM00005">
    <property type="entry name" value="DEATH"/>
    <property type="match status" value="1"/>
</dbReference>
<dbReference type="Pfam" id="PF00531">
    <property type="entry name" value="Death"/>
    <property type="match status" value="1"/>
</dbReference>
<keyword evidence="11" id="KW-1133">Transmembrane helix</keyword>
<comment type="caution">
    <text evidence="9">Lacks conserved residue(s) required for the propagation of feature annotation.</text>
</comment>
<evidence type="ECO:0000259" key="13">
    <source>
        <dbReference type="PROSITE" id="PS50017"/>
    </source>
</evidence>
<dbReference type="Pfam" id="PF00020">
    <property type="entry name" value="TNFR_c6"/>
    <property type="match status" value="2"/>
</dbReference>
<dbReference type="InterPro" id="IPR011029">
    <property type="entry name" value="DEATH-like_dom_sf"/>
</dbReference>
<feature type="repeat" description="TNFR-Cys" evidence="9">
    <location>
        <begin position="77"/>
        <end position="118"/>
    </location>
</feature>
<dbReference type="Proteomes" id="UP000694871">
    <property type="component" value="Unplaced"/>
</dbReference>
<feature type="disulfide bond" evidence="9">
    <location>
        <begin position="120"/>
        <end position="135"/>
    </location>
</feature>
<evidence type="ECO:0000256" key="6">
    <source>
        <dbReference type="ARBA" id="ARBA00023157"/>
    </source>
</evidence>
<dbReference type="SMART" id="SM00208">
    <property type="entry name" value="TNFR"/>
    <property type="match status" value="2"/>
</dbReference>
<evidence type="ECO:0000256" key="2">
    <source>
        <dbReference type="ARBA" id="ARBA00022703"/>
    </source>
</evidence>
<dbReference type="SUPFAM" id="SSF47986">
    <property type="entry name" value="DEATH domain"/>
    <property type="match status" value="1"/>
</dbReference>
<dbReference type="RefSeq" id="XP_015263056.1">
    <property type="nucleotide sequence ID" value="XM_015407570.1"/>
</dbReference>
<evidence type="ECO:0000256" key="11">
    <source>
        <dbReference type="SAM" id="Phobius"/>
    </source>
</evidence>
<dbReference type="InterPro" id="IPR052491">
    <property type="entry name" value="TNFRSF10"/>
</dbReference>